<evidence type="ECO:0000313" key="1">
    <source>
        <dbReference type="RefSeq" id="XP_016474230.1"/>
    </source>
</evidence>
<dbReference type="PANTHER" id="PTHR45786:SF75">
    <property type="entry name" value="ATP-DEPENDENT DNA HELICASE"/>
    <property type="match status" value="1"/>
</dbReference>
<dbReference type="PANTHER" id="PTHR45786">
    <property type="entry name" value="DNA BINDING PROTEIN-LIKE"/>
    <property type="match status" value="1"/>
</dbReference>
<name>A0A1S4AC35_TOBAC</name>
<dbReference type="OrthoDB" id="1303239at2759"/>
<sequence length="429" mass="49847">MREEKLLQRCLKICEATTKRLLATTNNINRIGTTSHIHDNINTGLSCSSSQTVTECRAFSSSDVFDKEKDMIQPFHVFEKGSTSSTTNDSCTPISETITTKGRVKNKRTTININQLCSDYVPLKKIPNCLFCYAKRFRYEPPGFCCGSGTVRLSSHRMPTKLKNLYMGNNAESRHFRTYIRTYNHMFAFRSLGVSCDKDLAKRNCGIYMFRVQRQMYHLTDDLYPKERRSNNLQLYFYDNANELGNGMACSGKLNETIVKELMDILKDNTYSIFLRSLADMLNLQKFHIALKVMLDWINAYIIYLLLLKLQQYGLMKMMILLLMHHIFKFILTVTGHKECTTILDVMTLYSTRCYFHMVKVDGIVVLKCFPKQKIFVEVALWLNLNNCRVLKNSHLLIDILIYKLKICKKENAKEMQFQFANTTATNFR</sequence>
<proteinExistence type="predicted"/>
<dbReference type="RefSeq" id="XP_016474230.1">
    <property type="nucleotide sequence ID" value="XM_016618744.1"/>
</dbReference>
<organism evidence="1">
    <name type="scientific">Nicotiana tabacum</name>
    <name type="common">Common tobacco</name>
    <dbReference type="NCBI Taxonomy" id="4097"/>
    <lineage>
        <taxon>Eukaryota</taxon>
        <taxon>Viridiplantae</taxon>
        <taxon>Streptophyta</taxon>
        <taxon>Embryophyta</taxon>
        <taxon>Tracheophyta</taxon>
        <taxon>Spermatophyta</taxon>
        <taxon>Magnoliopsida</taxon>
        <taxon>eudicotyledons</taxon>
        <taxon>Gunneridae</taxon>
        <taxon>Pentapetalae</taxon>
        <taxon>asterids</taxon>
        <taxon>lamiids</taxon>
        <taxon>Solanales</taxon>
        <taxon>Solanaceae</taxon>
        <taxon>Nicotianoideae</taxon>
        <taxon>Nicotianeae</taxon>
        <taxon>Nicotiana</taxon>
    </lineage>
</organism>
<reference evidence="1" key="1">
    <citation type="submission" date="2025-08" db="UniProtKB">
        <authorList>
            <consortium name="RefSeq"/>
        </authorList>
    </citation>
    <scope>IDENTIFICATION</scope>
</reference>
<dbReference type="AlphaFoldDB" id="A0A1S4AC35"/>
<protein>
    <submittedName>
        <fullName evidence="1">Uncharacterized protein isoform X2</fullName>
    </submittedName>
</protein>
<accession>A0A1S4AC35</accession>
<gene>
    <name evidence="1" type="primary">LOC107796029</name>
</gene>